<dbReference type="Proteomes" id="UP001501251">
    <property type="component" value="Unassembled WGS sequence"/>
</dbReference>
<evidence type="ECO:0000256" key="7">
    <source>
        <dbReference type="ARBA" id="ARBA00022989"/>
    </source>
</evidence>
<protein>
    <recommendedName>
        <fullName evidence="10">Xylose transport system permease protein XylH</fullName>
    </recommendedName>
</protein>
<evidence type="ECO:0000256" key="6">
    <source>
        <dbReference type="ARBA" id="ARBA00022692"/>
    </source>
</evidence>
<keyword evidence="8 11" id="KW-0472">Membrane</keyword>
<accession>A0ABP8ASD4</accession>
<feature type="transmembrane region" description="Helical" evidence="11">
    <location>
        <begin position="380"/>
        <end position="399"/>
    </location>
</feature>
<evidence type="ECO:0000256" key="10">
    <source>
        <dbReference type="ARBA" id="ARBA00035686"/>
    </source>
</evidence>
<sequence>MSTATGLAPQGTVPAEPPQGSWFRQPLRRLRTGDFGPLPVILGLVVISLVFQLANDRFFSPQNIFNLSQQIASTGVIALGVVFVLVIGEIDLSAGSVSGVTSAAMVVLNINAGWPPVLAIVLAVVFGAAIGLFHGAVFTKLGVPSFVLTLGGLLAWQGVQLLVLGNQGTINLPYDGAIAALANTTLPAWIGFVIAVVYAVGATATTFRTGRRRRERGLAVRPLTGGLVRTGVITVVILAATIVFAQWHGIPLSFVIFVGLVVVVDVLLRGTTFGRKLFAVGGNAEAARRAGIQVGTVKVIAFTIASSLAAFGGVLAASRLFAVNQASGGSDILLNAIAAAVIGGTSLFGGRGSAYSALLGMLVIGAVSNGMDLLNQTSAVKYIITGGVLVAAVVIDSLARRGRAASGR</sequence>
<feature type="transmembrane region" description="Helical" evidence="11">
    <location>
        <begin position="332"/>
        <end position="350"/>
    </location>
</feature>
<feature type="transmembrane region" description="Helical" evidence="11">
    <location>
        <begin position="299"/>
        <end position="320"/>
    </location>
</feature>
<comment type="subcellular location">
    <subcellularLocation>
        <location evidence="1">Cell membrane</location>
        <topology evidence="1">Multi-pass membrane protein</topology>
    </subcellularLocation>
</comment>
<keyword evidence="6 11" id="KW-0812">Transmembrane</keyword>
<reference evidence="13" key="1">
    <citation type="journal article" date="2019" name="Int. J. Syst. Evol. Microbiol.">
        <title>The Global Catalogue of Microorganisms (GCM) 10K type strain sequencing project: providing services to taxonomists for standard genome sequencing and annotation.</title>
        <authorList>
            <consortium name="The Broad Institute Genomics Platform"/>
            <consortium name="The Broad Institute Genome Sequencing Center for Infectious Disease"/>
            <person name="Wu L."/>
            <person name="Ma J."/>
        </authorList>
    </citation>
    <scope>NUCLEOTIDE SEQUENCE [LARGE SCALE GENOMIC DNA]</scope>
    <source>
        <strain evidence="13">JCM 17388</strain>
    </source>
</reference>
<name>A0ABP8ASD4_9ACTN</name>
<evidence type="ECO:0000256" key="5">
    <source>
        <dbReference type="ARBA" id="ARBA00022597"/>
    </source>
</evidence>
<feature type="transmembrane region" description="Helical" evidence="11">
    <location>
        <begin position="227"/>
        <end position="244"/>
    </location>
</feature>
<feature type="transmembrane region" description="Helical" evidence="11">
    <location>
        <begin position="35"/>
        <end position="55"/>
    </location>
</feature>
<keyword evidence="7 11" id="KW-1133">Transmembrane helix</keyword>
<dbReference type="RefSeq" id="WP_344918066.1">
    <property type="nucleotide sequence ID" value="NZ_BAABAQ010000003.1"/>
</dbReference>
<dbReference type="PANTHER" id="PTHR32196">
    <property type="entry name" value="ABC TRANSPORTER PERMEASE PROTEIN YPHD-RELATED-RELATED"/>
    <property type="match status" value="1"/>
</dbReference>
<evidence type="ECO:0000256" key="1">
    <source>
        <dbReference type="ARBA" id="ARBA00004651"/>
    </source>
</evidence>
<feature type="transmembrane region" description="Helical" evidence="11">
    <location>
        <begin position="146"/>
        <end position="166"/>
    </location>
</feature>
<dbReference type="PANTHER" id="PTHR32196:SF32">
    <property type="entry name" value="XYLOSE TRANSPORT SYSTEM PERMEASE PROTEIN XYLH"/>
    <property type="match status" value="1"/>
</dbReference>
<evidence type="ECO:0000313" key="13">
    <source>
        <dbReference type="Proteomes" id="UP001501251"/>
    </source>
</evidence>
<dbReference type="Pfam" id="PF02653">
    <property type="entry name" value="BPD_transp_2"/>
    <property type="match status" value="1"/>
</dbReference>
<feature type="transmembrane region" description="Helical" evidence="11">
    <location>
        <begin position="250"/>
        <end position="268"/>
    </location>
</feature>
<gene>
    <name evidence="12" type="ORF">GCM10022252_26150</name>
</gene>
<feature type="transmembrane region" description="Helical" evidence="11">
    <location>
        <begin position="186"/>
        <end position="207"/>
    </location>
</feature>
<evidence type="ECO:0000256" key="8">
    <source>
        <dbReference type="ARBA" id="ARBA00023136"/>
    </source>
</evidence>
<evidence type="ECO:0000256" key="4">
    <source>
        <dbReference type="ARBA" id="ARBA00022519"/>
    </source>
</evidence>
<feature type="transmembrane region" description="Helical" evidence="11">
    <location>
        <begin position="67"/>
        <end position="87"/>
    </location>
</feature>
<keyword evidence="5" id="KW-0762">Sugar transport</keyword>
<evidence type="ECO:0000256" key="9">
    <source>
        <dbReference type="ARBA" id="ARBA00035611"/>
    </source>
</evidence>
<comment type="caution">
    <text evidence="12">The sequence shown here is derived from an EMBL/GenBank/DDBJ whole genome shotgun (WGS) entry which is preliminary data.</text>
</comment>
<dbReference type="InterPro" id="IPR001851">
    <property type="entry name" value="ABC_transp_permease"/>
</dbReference>
<evidence type="ECO:0000313" key="12">
    <source>
        <dbReference type="EMBL" id="GAA4189368.1"/>
    </source>
</evidence>
<feature type="transmembrane region" description="Helical" evidence="11">
    <location>
        <begin position="357"/>
        <end position="374"/>
    </location>
</feature>
<evidence type="ECO:0000256" key="2">
    <source>
        <dbReference type="ARBA" id="ARBA00022448"/>
    </source>
</evidence>
<keyword evidence="4" id="KW-0997">Cell inner membrane</keyword>
<proteinExistence type="predicted"/>
<evidence type="ECO:0000256" key="3">
    <source>
        <dbReference type="ARBA" id="ARBA00022475"/>
    </source>
</evidence>
<feature type="transmembrane region" description="Helical" evidence="11">
    <location>
        <begin position="118"/>
        <end position="139"/>
    </location>
</feature>
<dbReference type="CDD" id="cd06579">
    <property type="entry name" value="TM_PBP1_transp_AraH_like"/>
    <property type="match status" value="1"/>
</dbReference>
<organism evidence="12 13">
    <name type="scientific">Streptosporangium oxazolinicum</name>
    <dbReference type="NCBI Taxonomy" id="909287"/>
    <lineage>
        <taxon>Bacteria</taxon>
        <taxon>Bacillati</taxon>
        <taxon>Actinomycetota</taxon>
        <taxon>Actinomycetes</taxon>
        <taxon>Streptosporangiales</taxon>
        <taxon>Streptosporangiaceae</taxon>
        <taxon>Streptosporangium</taxon>
    </lineage>
</organism>
<keyword evidence="2" id="KW-0813">Transport</keyword>
<dbReference type="EMBL" id="BAABAQ010000003">
    <property type="protein sequence ID" value="GAA4189368.1"/>
    <property type="molecule type" value="Genomic_DNA"/>
</dbReference>
<keyword evidence="13" id="KW-1185">Reference proteome</keyword>
<evidence type="ECO:0000256" key="11">
    <source>
        <dbReference type="SAM" id="Phobius"/>
    </source>
</evidence>
<comment type="function">
    <text evidence="9">Part of the binding-protein-dependent transport system for D-xylose. Probably responsible for the translocation of the substrate across the membrane.</text>
</comment>
<keyword evidence="3" id="KW-1003">Cell membrane</keyword>